<comment type="caution">
    <text evidence="2">The sequence shown here is derived from an EMBL/GenBank/DDBJ whole genome shotgun (WGS) entry which is preliminary data.</text>
</comment>
<keyword evidence="1" id="KW-0812">Transmembrane</keyword>
<organism evidence="2 3">
    <name type="scientific">Lactarius akahatsu</name>
    <dbReference type="NCBI Taxonomy" id="416441"/>
    <lineage>
        <taxon>Eukaryota</taxon>
        <taxon>Fungi</taxon>
        <taxon>Dikarya</taxon>
        <taxon>Basidiomycota</taxon>
        <taxon>Agaricomycotina</taxon>
        <taxon>Agaricomycetes</taxon>
        <taxon>Russulales</taxon>
        <taxon>Russulaceae</taxon>
        <taxon>Lactarius</taxon>
    </lineage>
</organism>
<dbReference type="AlphaFoldDB" id="A0AAD4LBH8"/>
<accession>A0AAD4LBH8</accession>
<feature type="transmembrane region" description="Helical" evidence="1">
    <location>
        <begin position="187"/>
        <end position="206"/>
    </location>
</feature>
<proteinExistence type="predicted"/>
<feature type="transmembrane region" description="Helical" evidence="1">
    <location>
        <begin position="78"/>
        <end position="97"/>
    </location>
</feature>
<evidence type="ECO:0000313" key="3">
    <source>
        <dbReference type="Proteomes" id="UP001201163"/>
    </source>
</evidence>
<reference evidence="2" key="1">
    <citation type="submission" date="2022-01" db="EMBL/GenBank/DDBJ databases">
        <title>Comparative genomics reveals a dynamic genome evolution in the ectomycorrhizal milk-cap (Lactarius) mushrooms.</title>
        <authorList>
            <consortium name="DOE Joint Genome Institute"/>
            <person name="Lebreton A."/>
            <person name="Tang N."/>
            <person name="Kuo A."/>
            <person name="LaButti K."/>
            <person name="Drula E."/>
            <person name="Barry K."/>
            <person name="Clum A."/>
            <person name="Lipzen A."/>
            <person name="Mousain D."/>
            <person name="Ng V."/>
            <person name="Wang R."/>
            <person name="Wang X."/>
            <person name="Dai Y."/>
            <person name="Henrissat B."/>
            <person name="Grigoriev I.V."/>
            <person name="Guerin-Laguette A."/>
            <person name="Yu F."/>
            <person name="Martin F.M."/>
        </authorList>
    </citation>
    <scope>NUCLEOTIDE SEQUENCE</scope>
    <source>
        <strain evidence="2">QP</strain>
    </source>
</reference>
<gene>
    <name evidence="2" type="ORF">EDB92DRAFT_1343911</name>
</gene>
<name>A0AAD4LBH8_9AGAM</name>
<sequence length="300" mass="33498">MMRSCIGAEYLGRYCHFSPTSTTPKMVNWHDSVLVLRDYLALIKLNHSLAGIYIWETVFTMGFELDVLRGKRPYTWTIWPYLGTRYFGLAAFIVFFVDTDGGKVPCQPLIVANYALPYVSWACASLIIVIRVIAIWNRHIIMSSIAIATLLAGLGLNIRNLTMVDASYDPILQTCITLKTHRGLTNAIAVLVVDIVLLAAMLIGLLRHAHRSSTGLWYLLYQQCIIWIALAGIAEIPPVVFLILDLNDPWNEMFTGVAITILSIGAARMYRALCKRGSLTEYSSEPAPELIRTAVFDLPG</sequence>
<evidence type="ECO:0000313" key="2">
    <source>
        <dbReference type="EMBL" id="KAH8985680.1"/>
    </source>
</evidence>
<protein>
    <submittedName>
        <fullName evidence="2">Uncharacterized protein</fullName>
    </submittedName>
</protein>
<keyword evidence="1" id="KW-1133">Transmembrane helix</keyword>
<keyword evidence="3" id="KW-1185">Reference proteome</keyword>
<keyword evidence="1" id="KW-0472">Membrane</keyword>
<feature type="transmembrane region" description="Helical" evidence="1">
    <location>
        <begin position="218"/>
        <end position="244"/>
    </location>
</feature>
<evidence type="ECO:0000256" key="1">
    <source>
        <dbReference type="SAM" id="Phobius"/>
    </source>
</evidence>
<feature type="transmembrane region" description="Helical" evidence="1">
    <location>
        <begin position="140"/>
        <end position="158"/>
    </location>
</feature>
<dbReference type="Proteomes" id="UP001201163">
    <property type="component" value="Unassembled WGS sequence"/>
</dbReference>
<feature type="transmembrane region" description="Helical" evidence="1">
    <location>
        <begin position="109"/>
        <end position="133"/>
    </location>
</feature>
<dbReference type="EMBL" id="JAKELL010000061">
    <property type="protein sequence ID" value="KAH8985680.1"/>
    <property type="molecule type" value="Genomic_DNA"/>
</dbReference>